<evidence type="ECO:0000256" key="8">
    <source>
        <dbReference type="ARBA" id="ARBA00022679"/>
    </source>
</evidence>
<dbReference type="Proteomes" id="UP000632125">
    <property type="component" value="Unassembled WGS sequence"/>
</dbReference>
<keyword evidence="10" id="KW-0547">Nucleotide-binding</keyword>
<protein>
    <recommendedName>
        <fullName evidence="5">Oxygen sensor histidine kinase NreB</fullName>
        <ecNumber evidence="4">2.7.13.3</ecNumber>
    </recommendedName>
    <alternativeName>
        <fullName evidence="17">Nitrogen regulation protein B</fullName>
    </alternativeName>
</protein>
<keyword evidence="21" id="KW-1185">Reference proteome</keyword>
<dbReference type="InterPro" id="IPR011712">
    <property type="entry name" value="Sig_transdc_His_kin_sub3_dim/P"/>
</dbReference>
<dbReference type="GO" id="GO:0046872">
    <property type="term" value="F:metal ion binding"/>
    <property type="evidence" value="ECO:0007669"/>
    <property type="project" value="UniProtKB-KW"/>
</dbReference>
<keyword evidence="9" id="KW-0479">Metal-binding</keyword>
<dbReference type="EC" id="2.7.13.3" evidence="4"/>
<dbReference type="PRINTS" id="PR00344">
    <property type="entry name" value="BCTRLSENSOR"/>
</dbReference>
<comment type="caution">
    <text evidence="20">The sequence shown here is derived from an EMBL/GenBank/DDBJ whole genome shotgun (WGS) entry which is preliminary data.</text>
</comment>
<dbReference type="GO" id="GO:0016020">
    <property type="term" value="C:membrane"/>
    <property type="evidence" value="ECO:0007669"/>
    <property type="project" value="InterPro"/>
</dbReference>
<feature type="coiled-coil region" evidence="18">
    <location>
        <begin position="342"/>
        <end position="369"/>
    </location>
</feature>
<dbReference type="Gene3D" id="1.20.5.1930">
    <property type="match status" value="1"/>
</dbReference>
<evidence type="ECO:0000313" key="21">
    <source>
        <dbReference type="Proteomes" id="UP000632125"/>
    </source>
</evidence>
<keyword evidence="13" id="KW-0408">Iron</keyword>
<dbReference type="InterPro" id="IPR003594">
    <property type="entry name" value="HATPase_dom"/>
</dbReference>
<dbReference type="Pfam" id="PF07730">
    <property type="entry name" value="HisKA_3"/>
    <property type="match status" value="1"/>
</dbReference>
<dbReference type="Gene3D" id="3.30.565.10">
    <property type="entry name" value="Histidine kinase-like ATPase, C-terminal domain"/>
    <property type="match status" value="1"/>
</dbReference>
<keyword evidence="15" id="KW-0411">Iron-sulfur</keyword>
<dbReference type="InterPro" id="IPR003018">
    <property type="entry name" value="GAF"/>
</dbReference>
<evidence type="ECO:0000256" key="5">
    <source>
        <dbReference type="ARBA" id="ARBA00017322"/>
    </source>
</evidence>
<feature type="domain" description="Histidine kinase" evidence="19">
    <location>
        <begin position="364"/>
        <end position="557"/>
    </location>
</feature>
<dbReference type="SUPFAM" id="SSF55874">
    <property type="entry name" value="ATPase domain of HSP90 chaperone/DNA topoisomerase II/histidine kinase"/>
    <property type="match status" value="1"/>
</dbReference>
<gene>
    <name evidence="20" type="ORF">IDH41_06350</name>
</gene>
<evidence type="ECO:0000256" key="3">
    <source>
        <dbReference type="ARBA" id="ARBA00004496"/>
    </source>
</evidence>
<evidence type="ECO:0000313" key="20">
    <source>
        <dbReference type="EMBL" id="MBD2868188.1"/>
    </source>
</evidence>
<evidence type="ECO:0000256" key="9">
    <source>
        <dbReference type="ARBA" id="ARBA00022723"/>
    </source>
</evidence>
<accession>A0A927H557</accession>
<evidence type="ECO:0000256" key="17">
    <source>
        <dbReference type="ARBA" id="ARBA00030800"/>
    </source>
</evidence>
<keyword evidence="12" id="KW-0067">ATP-binding</keyword>
<organism evidence="20 21">
    <name type="scientific">Paenibacillus arenilitoris</name>
    <dbReference type="NCBI Taxonomy" id="2772299"/>
    <lineage>
        <taxon>Bacteria</taxon>
        <taxon>Bacillati</taxon>
        <taxon>Bacillota</taxon>
        <taxon>Bacilli</taxon>
        <taxon>Bacillales</taxon>
        <taxon>Paenibacillaceae</taxon>
        <taxon>Paenibacillus</taxon>
    </lineage>
</organism>
<dbReference type="SMART" id="SM00065">
    <property type="entry name" value="GAF"/>
    <property type="match status" value="2"/>
</dbReference>
<dbReference type="InterPro" id="IPR050482">
    <property type="entry name" value="Sensor_HK_TwoCompSys"/>
</dbReference>
<evidence type="ECO:0000256" key="14">
    <source>
        <dbReference type="ARBA" id="ARBA00023012"/>
    </source>
</evidence>
<evidence type="ECO:0000256" key="4">
    <source>
        <dbReference type="ARBA" id="ARBA00012438"/>
    </source>
</evidence>
<dbReference type="InterPro" id="IPR005467">
    <property type="entry name" value="His_kinase_dom"/>
</dbReference>
<proteinExistence type="predicted"/>
<dbReference type="RefSeq" id="WP_190859310.1">
    <property type="nucleotide sequence ID" value="NZ_JACXIY010000008.1"/>
</dbReference>
<evidence type="ECO:0000256" key="15">
    <source>
        <dbReference type="ARBA" id="ARBA00023014"/>
    </source>
</evidence>
<dbReference type="GO" id="GO:0051539">
    <property type="term" value="F:4 iron, 4 sulfur cluster binding"/>
    <property type="evidence" value="ECO:0007669"/>
    <property type="project" value="UniProtKB-KW"/>
</dbReference>
<keyword evidence="14" id="KW-0902">Two-component regulatory system</keyword>
<dbReference type="GO" id="GO:0005524">
    <property type="term" value="F:ATP binding"/>
    <property type="evidence" value="ECO:0007669"/>
    <property type="project" value="UniProtKB-KW"/>
</dbReference>
<dbReference type="InterPro" id="IPR036890">
    <property type="entry name" value="HATPase_C_sf"/>
</dbReference>
<evidence type="ECO:0000256" key="6">
    <source>
        <dbReference type="ARBA" id="ARBA00022485"/>
    </source>
</evidence>
<keyword evidence="11 20" id="KW-0418">Kinase</keyword>
<dbReference type="PANTHER" id="PTHR24421:SF40">
    <property type="entry name" value="SENSOR HISTIDINE KINASE YHCY"/>
    <property type="match status" value="1"/>
</dbReference>
<dbReference type="SUPFAM" id="SSF55781">
    <property type="entry name" value="GAF domain-like"/>
    <property type="match status" value="2"/>
</dbReference>
<evidence type="ECO:0000256" key="10">
    <source>
        <dbReference type="ARBA" id="ARBA00022741"/>
    </source>
</evidence>
<keyword evidence="18" id="KW-0175">Coiled coil</keyword>
<dbReference type="PANTHER" id="PTHR24421">
    <property type="entry name" value="NITRATE/NITRITE SENSOR PROTEIN NARX-RELATED"/>
    <property type="match status" value="1"/>
</dbReference>
<dbReference type="SMART" id="SM00387">
    <property type="entry name" value="HATPase_c"/>
    <property type="match status" value="1"/>
</dbReference>
<comment type="subcellular location">
    <subcellularLocation>
        <location evidence="3">Cytoplasm</location>
    </subcellularLocation>
</comment>
<dbReference type="GO" id="GO:0005737">
    <property type="term" value="C:cytoplasm"/>
    <property type="evidence" value="ECO:0007669"/>
    <property type="project" value="UniProtKB-SubCell"/>
</dbReference>
<dbReference type="EMBL" id="JACXIY010000008">
    <property type="protein sequence ID" value="MBD2868188.1"/>
    <property type="molecule type" value="Genomic_DNA"/>
</dbReference>
<comment type="function">
    <text evidence="16">Member of the two-component regulatory system NreB/NreC involved in the control of dissimilatory nitrate/nitrite reduction in response to oxygen. NreB functions as a direct oxygen sensor histidine kinase which is autophosphorylated, in the absence of oxygen, probably at the conserved histidine residue, and transfers its phosphate group probably to a conserved aspartate residue of NreC. NreB/NreC activates the expression of the nitrate (narGHJI) and nitrite (nir) reductase operons, as well as the putative nitrate transporter gene narT.</text>
</comment>
<evidence type="ECO:0000256" key="12">
    <source>
        <dbReference type="ARBA" id="ARBA00022840"/>
    </source>
</evidence>
<dbReference type="PROSITE" id="PS50109">
    <property type="entry name" value="HIS_KIN"/>
    <property type="match status" value="1"/>
</dbReference>
<sequence length="566" mass="61649">MTNDHHVRELATLKAIAETLNQSNDLAFMLDTVLGRLLEVTGLTFGWIFLVGRNNEYECVADRNLPPGLLHEDKRLMRCGSCWCMDRYRDCRLTNAVNILNCKRLDTARTGKTGDTCGFTHHATVPLRIGERRFGILNVGAAGKTHFSAEELALLQAVAFQIGVAVERVRLHEAEQRRAELFARLGAFSRALAASPSGDDARARLKERSMRLIAEHFDWPLAALLDRCGQSFVPRGLSAGGALLTPPGRRIPLSDAAWLKEAAEHQGAKEWENADLSVLLPRQNDGDDSAAMAAQWPSVMTVPIVYGGGSACGVLLVARPEAGGLTAADGAVLEAIAEHMAVAMENVRFEEHRRELARLEERNRLARDLHDSVSQMLFSISMTAKGVEALLDGSDTARAKASVKDMQELSRDALKEMRTLIMQLRPPGIEKGIVEALKEYGARLGLLVSMRADGRLDLPAVVEEAIWRIGQEALNNAAKHGGSPEVDVTLSVRPHEAVLTIRDYGRGIELSRSGAPGQASYGLAIMQERAEALGGRFRLDSSAGQGTTVEAAIPLRPDQRGGLTER</sequence>
<dbReference type="Pfam" id="PF13185">
    <property type="entry name" value="GAF_2"/>
    <property type="match status" value="1"/>
</dbReference>
<evidence type="ECO:0000256" key="16">
    <source>
        <dbReference type="ARBA" id="ARBA00024827"/>
    </source>
</evidence>
<comment type="catalytic activity">
    <reaction evidence="1">
        <text>ATP + protein L-histidine = ADP + protein N-phospho-L-histidine.</text>
        <dbReference type="EC" id="2.7.13.3"/>
    </reaction>
</comment>
<dbReference type="InterPro" id="IPR029016">
    <property type="entry name" value="GAF-like_dom_sf"/>
</dbReference>
<dbReference type="CDD" id="cd16917">
    <property type="entry name" value="HATPase_UhpB-NarQ-NarX-like"/>
    <property type="match status" value="1"/>
</dbReference>
<evidence type="ECO:0000256" key="7">
    <source>
        <dbReference type="ARBA" id="ARBA00022490"/>
    </source>
</evidence>
<dbReference type="InterPro" id="IPR004358">
    <property type="entry name" value="Sig_transdc_His_kin-like_C"/>
</dbReference>
<evidence type="ECO:0000256" key="18">
    <source>
        <dbReference type="SAM" id="Coils"/>
    </source>
</evidence>
<dbReference type="GO" id="GO:0000155">
    <property type="term" value="F:phosphorelay sensor kinase activity"/>
    <property type="evidence" value="ECO:0007669"/>
    <property type="project" value="InterPro"/>
</dbReference>
<evidence type="ECO:0000256" key="1">
    <source>
        <dbReference type="ARBA" id="ARBA00000085"/>
    </source>
</evidence>
<reference evidence="20" key="1">
    <citation type="submission" date="2020-09" db="EMBL/GenBank/DDBJ databases">
        <title>A novel bacterium of genus Paenibacillus, isolated from South China Sea.</title>
        <authorList>
            <person name="Huang H."/>
            <person name="Mo K."/>
            <person name="Hu Y."/>
        </authorList>
    </citation>
    <scope>NUCLEOTIDE SEQUENCE</scope>
    <source>
        <strain evidence="20">IB182493</strain>
    </source>
</reference>
<keyword evidence="7" id="KW-0963">Cytoplasm</keyword>
<dbReference type="Gene3D" id="3.30.450.40">
    <property type="match status" value="2"/>
</dbReference>
<dbReference type="Pfam" id="PF02518">
    <property type="entry name" value="HATPase_c"/>
    <property type="match status" value="1"/>
</dbReference>
<dbReference type="AlphaFoldDB" id="A0A927H557"/>
<keyword evidence="8" id="KW-0808">Transferase</keyword>
<evidence type="ECO:0000259" key="19">
    <source>
        <dbReference type="PROSITE" id="PS50109"/>
    </source>
</evidence>
<evidence type="ECO:0000256" key="13">
    <source>
        <dbReference type="ARBA" id="ARBA00023004"/>
    </source>
</evidence>
<comment type="cofactor">
    <cofactor evidence="2">
        <name>[4Fe-4S] cluster</name>
        <dbReference type="ChEBI" id="CHEBI:49883"/>
    </cofactor>
</comment>
<evidence type="ECO:0000256" key="11">
    <source>
        <dbReference type="ARBA" id="ARBA00022777"/>
    </source>
</evidence>
<keyword evidence="6" id="KW-0004">4Fe-4S</keyword>
<name>A0A927H557_9BACL</name>
<dbReference type="GO" id="GO:0046983">
    <property type="term" value="F:protein dimerization activity"/>
    <property type="evidence" value="ECO:0007669"/>
    <property type="project" value="InterPro"/>
</dbReference>
<evidence type="ECO:0000256" key="2">
    <source>
        <dbReference type="ARBA" id="ARBA00001966"/>
    </source>
</evidence>